<dbReference type="EMBL" id="LN906597">
    <property type="protein sequence ID" value="CUT17182.1"/>
    <property type="molecule type" value="Genomic_DNA"/>
</dbReference>
<accession>A0A0S4M0B8</accession>
<keyword evidence="1" id="KW-0472">Membrane</keyword>
<feature type="transmembrane region" description="Helical" evidence="1">
    <location>
        <begin position="12"/>
        <end position="40"/>
    </location>
</feature>
<organism evidence="2 3">
    <name type="scientific">Candidatus Ichthyocystis hellenicum</name>
    <dbReference type="NCBI Taxonomy" id="1561003"/>
    <lineage>
        <taxon>Bacteria</taxon>
        <taxon>Pseudomonadati</taxon>
        <taxon>Pseudomonadota</taxon>
        <taxon>Betaproteobacteria</taxon>
        <taxon>Burkholderiales</taxon>
        <taxon>Candidatus Ichthyocystis</taxon>
    </lineage>
</organism>
<keyword evidence="3" id="KW-1185">Reference proteome</keyword>
<keyword evidence="1" id="KW-0812">Transmembrane</keyword>
<protein>
    <submittedName>
        <fullName evidence="2">Putative membrane protein</fullName>
    </submittedName>
</protein>
<evidence type="ECO:0000313" key="2">
    <source>
        <dbReference type="EMBL" id="CUT17182.1"/>
    </source>
</evidence>
<sequence length="73" mass="8329">MLLAIFLHAKDLLLCALTVTINNFFLLVFATDLLPFYGLFTRQHQKQQRVLIFPLPVTCGATRKLASIVYTVF</sequence>
<keyword evidence="1" id="KW-1133">Transmembrane helix</keyword>
<name>A0A0S4M0B8_9BURK</name>
<dbReference type="Proteomes" id="UP000198651">
    <property type="component" value="Chromosome I"/>
</dbReference>
<evidence type="ECO:0000313" key="3">
    <source>
        <dbReference type="Proteomes" id="UP000198651"/>
    </source>
</evidence>
<dbReference type="AlphaFoldDB" id="A0A0S4M0B8"/>
<reference evidence="3" key="1">
    <citation type="submission" date="2015-11" db="EMBL/GenBank/DDBJ databases">
        <authorList>
            <person name="Seth-Smith H.M.B."/>
        </authorList>
    </citation>
    <scope>NUCLEOTIDE SEQUENCE [LARGE SCALE GENOMIC DNA]</scope>
    <source>
        <strain evidence="3">2013Ark11</strain>
    </source>
</reference>
<gene>
    <name evidence="2" type="ORF">Ark11_0327</name>
</gene>
<evidence type="ECO:0000256" key="1">
    <source>
        <dbReference type="SAM" id="Phobius"/>
    </source>
</evidence>
<proteinExistence type="predicted"/>